<reference evidence="13 14" key="1">
    <citation type="submission" date="2018-06" db="EMBL/GenBank/DDBJ databases">
        <authorList>
            <consortium name="Pathogen Informatics"/>
            <person name="Doyle S."/>
        </authorList>
    </citation>
    <scope>NUCLEOTIDE SEQUENCE [LARGE SCALE GENOMIC DNA]</scope>
    <source>
        <strain evidence="13 14">NCTC1934</strain>
    </source>
</reference>
<evidence type="ECO:0000256" key="2">
    <source>
        <dbReference type="ARBA" id="ARBA00022448"/>
    </source>
</evidence>
<evidence type="ECO:0000256" key="3">
    <source>
        <dbReference type="ARBA" id="ARBA00022449"/>
    </source>
</evidence>
<comment type="similarity">
    <text evidence="11">Belongs to the NhaA Na(+)/H(+) (TC 2.A.33) antiporter family.</text>
</comment>
<sequence length="440" mass="46272">MAVNGGRDGSPREAATGSSVAASQPSTNLLFPIPPPPEDTRVAALLRRETVGGVLVLAATVLALAWANSPWQDAYATVRDFTFGPHVAHLHLSVGEWAAGGLLAIFFFVAGLELKQEFVTGELSRFRKAILPVAAALGGMIVPALVYVAIIASTGVDALRGWAIPSATDIAFAVAVLGLISTHLPPSLRTFLLTLAVVDDLIAITIIAVFYSGTLTPAYFGGALLALLAFAFVVRRWPRRWWLLLPLAVVTWAMVHGAGVHATVAGLLLGAVVPVRGGDRDPYPAQRLEDRWRPVAAGLAVPVFALFAAGVSVSGLRGLTEALTDPVAIGIVAGLVLGKSFGIFGTTFAVARWTRARLDPGLRWIDVYGAALLAGIGFTVSLLISELAFGPGSPHAEHAKVGVLCGSLTAAVVAAVILRIRNRAYRLAEHEEETEQEEET</sequence>
<dbReference type="OrthoDB" id="9808135at2"/>
<dbReference type="InterPro" id="IPR023171">
    <property type="entry name" value="Na/H_antiporter_dom_sf"/>
</dbReference>
<keyword evidence="2 11" id="KW-0813">Transport</keyword>
<feature type="transmembrane region" description="Helical" evidence="11">
    <location>
        <begin position="162"/>
        <end position="180"/>
    </location>
</feature>
<dbReference type="GO" id="GO:0015385">
    <property type="term" value="F:sodium:proton antiporter activity"/>
    <property type="evidence" value="ECO:0007669"/>
    <property type="project" value="UniProtKB-UniRule"/>
</dbReference>
<evidence type="ECO:0000256" key="10">
    <source>
        <dbReference type="ARBA" id="ARBA00023201"/>
    </source>
</evidence>
<dbReference type="STRING" id="1406858.GCA_000710895_04958"/>
<comment type="function">
    <text evidence="11">Na(+)/H(+) antiporter that extrudes sodium in exchange for external protons.</text>
</comment>
<keyword evidence="5 11" id="KW-0812">Transmembrane</keyword>
<evidence type="ECO:0000256" key="11">
    <source>
        <dbReference type="HAMAP-Rule" id="MF_01844"/>
    </source>
</evidence>
<evidence type="ECO:0000256" key="6">
    <source>
        <dbReference type="ARBA" id="ARBA00022989"/>
    </source>
</evidence>
<evidence type="ECO:0000256" key="12">
    <source>
        <dbReference type="SAM" id="MobiDB-lite"/>
    </source>
</evidence>
<comment type="catalytic activity">
    <reaction evidence="11">
        <text>Na(+)(in) + 2 H(+)(out) = Na(+)(out) + 2 H(+)(in)</text>
        <dbReference type="Rhea" id="RHEA:29251"/>
        <dbReference type="ChEBI" id="CHEBI:15378"/>
        <dbReference type="ChEBI" id="CHEBI:29101"/>
    </reaction>
</comment>
<dbReference type="PANTHER" id="PTHR30341:SF0">
    <property type="entry name" value="NA(+)_H(+) ANTIPORTER NHAA"/>
    <property type="match status" value="1"/>
</dbReference>
<feature type="region of interest" description="Disordered" evidence="12">
    <location>
        <begin position="1"/>
        <end position="33"/>
    </location>
</feature>
<keyword evidence="14" id="KW-1185">Reference proteome</keyword>
<feature type="transmembrane region" description="Helical" evidence="11">
    <location>
        <begin position="241"/>
        <end position="274"/>
    </location>
</feature>
<dbReference type="Proteomes" id="UP000255467">
    <property type="component" value="Unassembled WGS sequence"/>
</dbReference>
<comment type="subcellular location">
    <subcellularLocation>
        <location evidence="1">Cell inner membrane</location>
        <topology evidence="1">Multi-pass membrane protein</topology>
    </subcellularLocation>
    <subcellularLocation>
        <location evidence="11">Cell membrane</location>
        <topology evidence="11">Multi-pass membrane protein</topology>
    </subcellularLocation>
</comment>
<keyword evidence="4 11" id="KW-1003">Cell membrane</keyword>
<dbReference type="RefSeq" id="WP_081592907.1">
    <property type="nucleotide sequence ID" value="NZ_UGRY01000002.1"/>
</dbReference>
<dbReference type="PANTHER" id="PTHR30341">
    <property type="entry name" value="SODIUM ION/PROTON ANTIPORTER NHAA-RELATED"/>
    <property type="match status" value="1"/>
</dbReference>
<dbReference type="NCBIfam" id="TIGR00773">
    <property type="entry name" value="NhaA"/>
    <property type="match status" value="1"/>
</dbReference>
<dbReference type="Gene3D" id="1.20.1530.10">
    <property type="entry name" value="Na+/H+ antiporter like domain"/>
    <property type="match status" value="1"/>
</dbReference>
<name>A0A378YLM0_9NOCA</name>
<feature type="compositionally biased region" description="Polar residues" evidence="12">
    <location>
        <begin position="16"/>
        <end position="29"/>
    </location>
</feature>
<evidence type="ECO:0000256" key="4">
    <source>
        <dbReference type="ARBA" id="ARBA00022475"/>
    </source>
</evidence>
<keyword evidence="8 11" id="KW-0406">Ion transport</keyword>
<dbReference type="EMBL" id="UGRY01000002">
    <property type="protein sequence ID" value="SUA77708.1"/>
    <property type="molecule type" value="Genomic_DNA"/>
</dbReference>
<dbReference type="InterPro" id="IPR004670">
    <property type="entry name" value="NhaA"/>
</dbReference>
<evidence type="ECO:0000256" key="9">
    <source>
        <dbReference type="ARBA" id="ARBA00023136"/>
    </source>
</evidence>
<dbReference type="HAMAP" id="MF_01844">
    <property type="entry name" value="NhaA"/>
    <property type="match status" value="1"/>
</dbReference>
<dbReference type="GO" id="GO:0006885">
    <property type="term" value="P:regulation of pH"/>
    <property type="evidence" value="ECO:0007669"/>
    <property type="project" value="UniProtKB-UniRule"/>
</dbReference>
<evidence type="ECO:0000256" key="1">
    <source>
        <dbReference type="ARBA" id="ARBA00004429"/>
    </source>
</evidence>
<keyword evidence="7 11" id="KW-0915">Sodium</keyword>
<gene>
    <name evidence="13" type="primary">nhaA_2</name>
    <name evidence="11" type="synonym">nhaA</name>
    <name evidence="13" type="ORF">NCTC1934_03145</name>
</gene>
<keyword evidence="3 11" id="KW-0050">Antiport</keyword>
<keyword evidence="6 11" id="KW-1133">Transmembrane helix</keyword>
<feature type="transmembrane region" description="Helical" evidence="11">
    <location>
        <begin position="217"/>
        <end position="234"/>
    </location>
</feature>
<dbReference type="AlphaFoldDB" id="A0A378YLM0"/>
<feature type="transmembrane region" description="Helical" evidence="11">
    <location>
        <begin position="192"/>
        <end position="211"/>
    </location>
</feature>
<evidence type="ECO:0000313" key="13">
    <source>
        <dbReference type="EMBL" id="SUA77708.1"/>
    </source>
</evidence>
<accession>A0A378YLM0</accession>
<keyword evidence="9 11" id="KW-0472">Membrane</keyword>
<evidence type="ECO:0000256" key="7">
    <source>
        <dbReference type="ARBA" id="ARBA00023053"/>
    </source>
</evidence>
<evidence type="ECO:0000313" key="14">
    <source>
        <dbReference type="Proteomes" id="UP000255467"/>
    </source>
</evidence>
<dbReference type="Pfam" id="PF06965">
    <property type="entry name" value="Na_H_antiport_1"/>
    <property type="match status" value="1"/>
</dbReference>
<proteinExistence type="inferred from homology"/>
<evidence type="ECO:0000256" key="5">
    <source>
        <dbReference type="ARBA" id="ARBA00022692"/>
    </source>
</evidence>
<feature type="transmembrane region" description="Helical" evidence="11">
    <location>
        <begin position="129"/>
        <end position="150"/>
    </location>
</feature>
<feature type="transmembrane region" description="Helical" evidence="11">
    <location>
        <begin position="328"/>
        <end position="350"/>
    </location>
</feature>
<feature type="transmembrane region" description="Helical" evidence="11">
    <location>
        <begin position="50"/>
        <end position="67"/>
    </location>
</feature>
<protein>
    <recommendedName>
        <fullName evidence="11">Na(+)/H(+) antiporter NhaA</fullName>
    </recommendedName>
    <alternativeName>
        <fullName evidence="11">Sodium/proton antiporter NhaA</fullName>
    </alternativeName>
</protein>
<keyword evidence="10 11" id="KW-0739">Sodium transport</keyword>
<feature type="transmembrane region" description="Helical" evidence="11">
    <location>
        <begin position="401"/>
        <end position="420"/>
    </location>
</feature>
<feature type="transmembrane region" description="Helical" evidence="11">
    <location>
        <begin position="294"/>
        <end position="316"/>
    </location>
</feature>
<dbReference type="GO" id="GO:0005886">
    <property type="term" value="C:plasma membrane"/>
    <property type="evidence" value="ECO:0007669"/>
    <property type="project" value="UniProtKB-SubCell"/>
</dbReference>
<organism evidence="13 14">
    <name type="scientific">Nocardia otitidiscaviarum</name>
    <dbReference type="NCBI Taxonomy" id="1823"/>
    <lineage>
        <taxon>Bacteria</taxon>
        <taxon>Bacillati</taxon>
        <taxon>Actinomycetota</taxon>
        <taxon>Actinomycetes</taxon>
        <taxon>Mycobacteriales</taxon>
        <taxon>Nocardiaceae</taxon>
        <taxon>Nocardia</taxon>
    </lineage>
</organism>
<evidence type="ECO:0000256" key="8">
    <source>
        <dbReference type="ARBA" id="ARBA00023065"/>
    </source>
</evidence>
<feature type="transmembrane region" description="Helical" evidence="11">
    <location>
        <begin position="87"/>
        <end position="109"/>
    </location>
</feature>
<feature type="transmembrane region" description="Helical" evidence="11">
    <location>
        <begin position="370"/>
        <end position="389"/>
    </location>
</feature>